<dbReference type="OrthoDB" id="3554680at2759"/>
<protein>
    <submittedName>
        <fullName evidence="1">Uncharacterized protein</fullName>
    </submittedName>
</protein>
<proteinExistence type="predicted"/>
<gene>
    <name evidence="1" type="ORF">K469DRAFT_748585</name>
</gene>
<accession>A0A6A6ECF9</accession>
<organism evidence="1 2">
    <name type="scientific">Zopfia rhizophila CBS 207.26</name>
    <dbReference type="NCBI Taxonomy" id="1314779"/>
    <lineage>
        <taxon>Eukaryota</taxon>
        <taxon>Fungi</taxon>
        <taxon>Dikarya</taxon>
        <taxon>Ascomycota</taxon>
        <taxon>Pezizomycotina</taxon>
        <taxon>Dothideomycetes</taxon>
        <taxon>Dothideomycetes incertae sedis</taxon>
        <taxon>Zopfiaceae</taxon>
        <taxon>Zopfia</taxon>
    </lineage>
</organism>
<dbReference type="AlphaFoldDB" id="A0A6A6ECF9"/>
<evidence type="ECO:0000313" key="2">
    <source>
        <dbReference type="Proteomes" id="UP000800200"/>
    </source>
</evidence>
<reference evidence="1" key="1">
    <citation type="journal article" date="2020" name="Stud. Mycol.">
        <title>101 Dothideomycetes genomes: a test case for predicting lifestyles and emergence of pathogens.</title>
        <authorList>
            <person name="Haridas S."/>
            <person name="Albert R."/>
            <person name="Binder M."/>
            <person name="Bloem J."/>
            <person name="Labutti K."/>
            <person name="Salamov A."/>
            <person name="Andreopoulos B."/>
            <person name="Baker S."/>
            <person name="Barry K."/>
            <person name="Bills G."/>
            <person name="Bluhm B."/>
            <person name="Cannon C."/>
            <person name="Castanera R."/>
            <person name="Culley D."/>
            <person name="Daum C."/>
            <person name="Ezra D."/>
            <person name="Gonzalez J."/>
            <person name="Henrissat B."/>
            <person name="Kuo A."/>
            <person name="Liang C."/>
            <person name="Lipzen A."/>
            <person name="Lutzoni F."/>
            <person name="Magnuson J."/>
            <person name="Mondo S."/>
            <person name="Nolan M."/>
            <person name="Ohm R."/>
            <person name="Pangilinan J."/>
            <person name="Park H.-J."/>
            <person name="Ramirez L."/>
            <person name="Alfaro M."/>
            <person name="Sun H."/>
            <person name="Tritt A."/>
            <person name="Yoshinaga Y."/>
            <person name="Zwiers L.-H."/>
            <person name="Turgeon B."/>
            <person name="Goodwin S."/>
            <person name="Spatafora J."/>
            <person name="Crous P."/>
            <person name="Grigoriev I."/>
        </authorList>
    </citation>
    <scope>NUCLEOTIDE SEQUENCE</scope>
    <source>
        <strain evidence="1">CBS 207.26</strain>
    </source>
</reference>
<sequence>MASWKITPDPSESLIEYTPFLASRKFFAVDDSGSTAGSILKREQGFVQTLHKQKANTEDSISLWGSNCDHPTDDFESAKWKSNHLYTWPASILNKFSALEKIKKSDIWFLLTDGEIYDNDVYQLAELASQVDVLSVPVVFIITDARNKTETGKIYVIAAKGCFASLGGSAVKELGSWKDIPVFHDELLFFKHCEKLEIRVPTAESRDKLPKGAGLGSDWENTHSGNPVFVDLDLLPKAGFLSDEDILSLFADEAFNALAVAYKTRKRTAELRSFVQAQKIEQVAPKLEDISGAAAIISQMGEAGISESVRKTLQEQLRGAHAKNRENYKKTIADFVGSTKEQSRRKRNQLVDAALRSLSSIEAAGSTADILSRRSNRARRAEVVASDNSVALANLNFDDGPSCKGFCLVCCGEEELMSISLKELDSADTGYNTTDFALNFPLAAGTSSKNVNIISSQNVCFQCALLGPSGMSIYKEKLKAIIAAVQYQGSNKKYINDQLYLALTEGLQTGTAGVTQVFMATLEETLRTKSWAGAGLCDSQLSVDEQHETVQRRRTFEWMLDQLLSNTQTRETFSDVGEWVAFPTALKWVARNFEENGLASFFVTYPIAGHATLLSLGQKTGVFSRDTVVRMQISKVVYRIVFWYLEDLLKHQAHPGEWKHPYLNLIYQDFNAFLVPKDFGGTRTLVTDVETFRSRLMSVDFMPHEQLQSLPEEDMQSVMPFKTPFCGSVLHCGFERCNESFLSVDHGSALDNIEIIRKARTKHLIKAFGIKRRFEKNETGLPEATSAPTPPSSAHTNLHITVVRTWAEQTRERKRAILDDADERASFVRSVRKRICEGGRGDIFNENIEQDICEVLPSFFQVLGEALKFEGRDDSDITVYEHDLNNNSLEAKIKYELMASGLLNA</sequence>
<dbReference type="Proteomes" id="UP000800200">
    <property type="component" value="Unassembled WGS sequence"/>
</dbReference>
<keyword evidence="2" id="KW-1185">Reference proteome</keyword>
<name>A0A6A6ECF9_9PEZI</name>
<evidence type="ECO:0000313" key="1">
    <source>
        <dbReference type="EMBL" id="KAF2188249.1"/>
    </source>
</evidence>
<dbReference type="EMBL" id="ML994624">
    <property type="protein sequence ID" value="KAF2188249.1"/>
    <property type="molecule type" value="Genomic_DNA"/>
</dbReference>